<dbReference type="EMBL" id="CP034549">
    <property type="protein sequence ID" value="AZQ44202.1"/>
    <property type="molecule type" value="Genomic_DNA"/>
</dbReference>
<keyword evidence="2" id="KW-1185">Reference proteome</keyword>
<dbReference type="AlphaFoldDB" id="A0A3S9MYH5"/>
<reference evidence="1 2" key="1">
    <citation type="submission" date="2018-12" db="EMBL/GenBank/DDBJ databases">
        <title>Complete genome of Nonlabens sp. MJ115.</title>
        <authorList>
            <person name="Choi H.S."/>
            <person name="Jung J."/>
        </authorList>
    </citation>
    <scope>NUCLEOTIDE SEQUENCE [LARGE SCALE GENOMIC DNA]</scope>
    <source>
        <strain evidence="1 2">MJ115</strain>
    </source>
</reference>
<evidence type="ECO:0000313" key="2">
    <source>
        <dbReference type="Proteomes" id="UP000279600"/>
    </source>
</evidence>
<organism evidence="1 2">
    <name type="scientific">Nonlabens ponticola</name>
    <dbReference type="NCBI Taxonomy" id="2496866"/>
    <lineage>
        <taxon>Bacteria</taxon>
        <taxon>Pseudomonadati</taxon>
        <taxon>Bacteroidota</taxon>
        <taxon>Flavobacteriia</taxon>
        <taxon>Flavobacteriales</taxon>
        <taxon>Flavobacteriaceae</taxon>
        <taxon>Nonlabens</taxon>
    </lineage>
</organism>
<dbReference type="RefSeq" id="WP_126447405.1">
    <property type="nucleotide sequence ID" value="NZ_CP034549.1"/>
</dbReference>
<accession>A0A3S9MYH5</accession>
<name>A0A3S9MYH5_9FLAO</name>
<dbReference type="KEGG" id="noj:EJ995_08130"/>
<sequence length="210" mass="25556">MRYQLLTLLLFCYVFSYGQDDEPKLNDFVTKAREALKDSNDLDALRNYHKVYMHDYRKLKKSEAGDQIEWILFRYHEAEFKKMRGTWIFNSEISNYPKHEKIIIESREIEFYKKKDDTLYDRKEFRIVPDPEDINGFGDNMITLKFSTGDIWEFKMKNDGKNDLLFTKRTRTNDGHFVSYSMDPLIFKSENERKEYYVKERRPHYIRVSE</sequence>
<protein>
    <submittedName>
        <fullName evidence="1">Uncharacterized protein</fullName>
    </submittedName>
</protein>
<dbReference type="Proteomes" id="UP000279600">
    <property type="component" value="Chromosome"/>
</dbReference>
<evidence type="ECO:0000313" key="1">
    <source>
        <dbReference type="EMBL" id="AZQ44202.1"/>
    </source>
</evidence>
<gene>
    <name evidence="1" type="ORF">EJ995_08130</name>
</gene>
<proteinExistence type="predicted"/>